<feature type="compositionally biased region" description="Basic residues" evidence="1">
    <location>
        <begin position="102"/>
        <end position="124"/>
    </location>
</feature>
<dbReference type="EMBL" id="AM494475">
    <property type="protein sequence ID" value="CAM79855.1"/>
    <property type="molecule type" value="Genomic_DNA"/>
</dbReference>
<proteinExistence type="predicted"/>
<gene>
    <name evidence="2" type="ordered locus">OTBS_0789</name>
</gene>
<evidence type="ECO:0000313" key="2">
    <source>
        <dbReference type="EMBL" id="CAM79855.1"/>
    </source>
</evidence>
<accession>A5CDE0</accession>
<dbReference type="HOGENOM" id="CLU_2001538_0_0_5"/>
<dbReference type="Proteomes" id="UP000001565">
    <property type="component" value="Chromosome"/>
</dbReference>
<name>A5CDE0_ORITB</name>
<dbReference type="RefSeq" id="WP_011944656.1">
    <property type="nucleotide sequence ID" value="NC_009488.1"/>
</dbReference>
<evidence type="ECO:0000256" key="1">
    <source>
        <dbReference type="SAM" id="MobiDB-lite"/>
    </source>
</evidence>
<dbReference type="AlphaFoldDB" id="A5CDE0"/>
<dbReference type="KEGG" id="ots:OTBS_0789"/>
<feature type="region of interest" description="Disordered" evidence="1">
    <location>
        <begin position="85"/>
        <end position="124"/>
    </location>
</feature>
<evidence type="ECO:0000313" key="3">
    <source>
        <dbReference type="Proteomes" id="UP000001565"/>
    </source>
</evidence>
<protein>
    <submittedName>
        <fullName evidence="2">Uncharacterized protein</fullName>
    </submittedName>
</protein>
<sequence length="124" mass="13985">MARDNKPISNKSSGLISKSQKQNIKDLGKKIDLMIQQVGTLDSKVRSSSAEGNTLNVKVIRELNNVMKSVPDTLQQFSQKILQQSKLARQQPQKGKYNDAFRKKRAKAKKKKNTLKSKSKNSWG</sequence>
<feature type="region of interest" description="Disordered" evidence="1">
    <location>
        <begin position="1"/>
        <end position="21"/>
    </location>
</feature>
<organism evidence="2 3">
    <name type="scientific">Orientia tsutsugamushi (strain Boryong)</name>
    <name type="common">Rickettsia tsutsugamushi</name>
    <dbReference type="NCBI Taxonomy" id="357244"/>
    <lineage>
        <taxon>Bacteria</taxon>
        <taxon>Pseudomonadati</taxon>
        <taxon>Pseudomonadota</taxon>
        <taxon>Alphaproteobacteria</taxon>
        <taxon>Rickettsiales</taxon>
        <taxon>Rickettsiaceae</taxon>
        <taxon>Rickettsieae</taxon>
        <taxon>Orientia</taxon>
    </lineage>
</organism>
<reference evidence="2 3" key="1">
    <citation type="journal article" date="2007" name="Proc. Natl. Acad. Sci. U.S.A.">
        <title>The Orientia tsutsugamushi genome reveals massive proliferation of conjugative type IV secretion system and host-cell interaction genes.</title>
        <authorList>
            <person name="Cho N.-H."/>
            <person name="Kim H.-R."/>
            <person name="Lee J.-H."/>
            <person name="Kim S.-Y."/>
            <person name="Kim J."/>
            <person name="Cha S."/>
            <person name="Kim S.-Y."/>
            <person name="Darby A.C."/>
            <person name="Fuxelius H.-H."/>
            <person name="Yin J."/>
            <person name="Kim J.H."/>
            <person name="Kim J."/>
            <person name="Lee S.J."/>
            <person name="Koh Y.-S."/>
            <person name="Jang W.-J."/>
            <person name="Park K.-H."/>
            <person name="Andersson S.G.E."/>
            <person name="Choi M.-S."/>
            <person name="Kim I.-S."/>
        </authorList>
    </citation>
    <scope>NUCLEOTIDE SEQUENCE [LARGE SCALE GENOMIC DNA]</scope>
    <source>
        <strain evidence="2 3">Boryong</strain>
    </source>
</reference>
<feature type="compositionally biased region" description="Polar residues" evidence="1">
    <location>
        <begin position="7"/>
        <end position="21"/>
    </location>
</feature>
<dbReference type="eggNOG" id="COG5183">
    <property type="taxonomic scope" value="Bacteria"/>
</dbReference>